<comment type="caution">
    <text evidence="3">The sequence shown here is derived from an EMBL/GenBank/DDBJ whole genome shotgun (WGS) entry which is preliminary data.</text>
</comment>
<evidence type="ECO:0000313" key="3">
    <source>
        <dbReference type="EMBL" id="KAF5661374.1"/>
    </source>
</evidence>
<dbReference type="EMBL" id="JAAGWQ010000180">
    <property type="protein sequence ID" value="KAF5661374.1"/>
    <property type="molecule type" value="Genomic_DNA"/>
</dbReference>
<keyword evidence="4" id="KW-1185">Reference proteome</keyword>
<dbReference type="Proteomes" id="UP000567885">
    <property type="component" value="Unassembled WGS sequence"/>
</dbReference>
<evidence type="ECO:0000313" key="4">
    <source>
        <dbReference type="Proteomes" id="UP000567885"/>
    </source>
</evidence>
<feature type="chain" id="PRO_5034765669" evidence="2">
    <location>
        <begin position="24"/>
        <end position="165"/>
    </location>
</feature>
<proteinExistence type="predicted"/>
<name>A0A8H5SWR2_FUSHE</name>
<evidence type="ECO:0000256" key="1">
    <source>
        <dbReference type="SAM" id="MobiDB-lite"/>
    </source>
</evidence>
<organism evidence="3 4">
    <name type="scientific">Fusarium heterosporum</name>
    <dbReference type="NCBI Taxonomy" id="42747"/>
    <lineage>
        <taxon>Eukaryota</taxon>
        <taxon>Fungi</taxon>
        <taxon>Dikarya</taxon>
        <taxon>Ascomycota</taxon>
        <taxon>Pezizomycotina</taxon>
        <taxon>Sordariomycetes</taxon>
        <taxon>Hypocreomycetidae</taxon>
        <taxon>Hypocreales</taxon>
        <taxon>Nectriaceae</taxon>
        <taxon>Fusarium</taxon>
        <taxon>Fusarium heterosporum species complex</taxon>
    </lineage>
</organism>
<sequence length="165" mass="16686">MYSPAYTLLTAISLASVMQCTLAQATITGDGMDGADNLKCPGVLSMTGNNQGYCCVGGELDLSTCAGWPICTGSTREPRPVTCATKIPITAKDYSKQVQSASSKYLQGSEASATDSMASATSAGGNDKPTTTKTNSAASASETDNSSNAKMPDSMGGVIGGILAM</sequence>
<gene>
    <name evidence="3" type="ORF">FHETE_8436</name>
</gene>
<reference evidence="3 4" key="1">
    <citation type="submission" date="2020-05" db="EMBL/GenBank/DDBJ databases">
        <title>Identification and distribution of gene clusters putatively required for synthesis of sphingolipid metabolism inhibitors in phylogenetically diverse species of the filamentous fungus Fusarium.</title>
        <authorList>
            <person name="Kim H.-S."/>
            <person name="Busman M."/>
            <person name="Brown D.W."/>
            <person name="Divon H."/>
            <person name="Uhlig S."/>
            <person name="Proctor R.H."/>
        </authorList>
    </citation>
    <scope>NUCLEOTIDE SEQUENCE [LARGE SCALE GENOMIC DNA]</scope>
    <source>
        <strain evidence="3 4">NRRL 20693</strain>
    </source>
</reference>
<accession>A0A8H5SWR2</accession>
<feature type="region of interest" description="Disordered" evidence="1">
    <location>
        <begin position="116"/>
        <end position="156"/>
    </location>
</feature>
<feature type="signal peptide" evidence="2">
    <location>
        <begin position="1"/>
        <end position="23"/>
    </location>
</feature>
<protein>
    <submittedName>
        <fullName evidence="3">Uncharacterized protein</fullName>
    </submittedName>
</protein>
<evidence type="ECO:0000256" key="2">
    <source>
        <dbReference type="SAM" id="SignalP"/>
    </source>
</evidence>
<keyword evidence="2" id="KW-0732">Signal</keyword>
<dbReference type="AlphaFoldDB" id="A0A8H5SWR2"/>
<feature type="compositionally biased region" description="Low complexity" evidence="1">
    <location>
        <begin position="131"/>
        <end position="143"/>
    </location>
</feature>
<dbReference type="OrthoDB" id="5089079at2759"/>